<dbReference type="Pfam" id="PF02272">
    <property type="entry name" value="DHHA1"/>
    <property type="match status" value="1"/>
</dbReference>
<dbReference type="Pfam" id="PF01368">
    <property type="entry name" value="DHH"/>
    <property type="match status" value="1"/>
</dbReference>
<evidence type="ECO:0008006" key="5">
    <source>
        <dbReference type="Google" id="ProtNLM"/>
    </source>
</evidence>
<gene>
    <name evidence="3" type="ORF">A3J48_02120</name>
</gene>
<dbReference type="InterPro" id="IPR003156">
    <property type="entry name" value="DHHA1_dom"/>
</dbReference>
<comment type="caution">
    <text evidence="3">The sequence shown here is derived from an EMBL/GenBank/DDBJ whole genome shotgun (WGS) entry which is preliminary data.</text>
</comment>
<feature type="domain" description="DDH" evidence="1">
    <location>
        <begin position="13"/>
        <end position="153"/>
    </location>
</feature>
<evidence type="ECO:0000313" key="4">
    <source>
        <dbReference type="Proteomes" id="UP000176786"/>
    </source>
</evidence>
<dbReference type="Gene3D" id="3.90.1640.10">
    <property type="entry name" value="inorganic pyrophosphatase (n-terminal core)"/>
    <property type="match status" value="1"/>
</dbReference>
<accession>A0A1F5P4I4</accession>
<dbReference type="PANTHER" id="PTHR47618">
    <property type="entry name" value="BIFUNCTIONAL OLIGORIBONUCLEASE AND PAP PHOSPHATASE NRNA"/>
    <property type="match status" value="1"/>
</dbReference>
<sequence length="327" mass="35663">MLVKPYPWENKEKILITAHAFVDPDALGSILTMGAFLKSNGKEVVLLAKGGLPKNLQFLLGEQQVVSDLDVPLTAFDLVIIFDCGDLALTQIAGIEKVRERILNIDHHHDNANFGQYNWVDISYSSTTQMIYEFLKGSGADITGVMATSILAGLMGDTGSFRHANTNAQTMRVAGEILLKGARRSAVAHNLFAGKTPGQLKAWSYVLEKATFDKNSRAIISALTHDDIKELGVDDEAYEGIVEILNTFPEASFAAFVRQRNGEVKFSLRSEEYKGVDVSALARKFGGGGHKLSAGFTIQGRLKRDNGNIYIEPLGSLNSKLQSPTSK</sequence>
<protein>
    <recommendedName>
        <fullName evidence="5">DDH domain-containing protein</fullName>
    </recommendedName>
</protein>
<evidence type="ECO:0000313" key="3">
    <source>
        <dbReference type="EMBL" id="OGE84887.1"/>
    </source>
</evidence>
<evidence type="ECO:0000259" key="1">
    <source>
        <dbReference type="Pfam" id="PF01368"/>
    </source>
</evidence>
<name>A0A1F5P4I4_9BACT</name>
<dbReference type="GO" id="GO:0003676">
    <property type="term" value="F:nucleic acid binding"/>
    <property type="evidence" value="ECO:0007669"/>
    <property type="project" value="InterPro"/>
</dbReference>
<proteinExistence type="predicted"/>
<dbReference type="EMBL" id="MFES01000032">
    <property type="protein sequence ID" value="OGE84887.1"/>
    <property type="molecule type" value="Genomic_DNA"/>
</dbReference>
<dbReference type="STRING" id="1817832.A3J48_02120"/>
<dbReference type="InterPro" id="IPR001667">
    <property type="entry name" value="DDH_dom"/>
</dbReference>
<dbReference type="Gene3D" id="3.10.310.30">
    <property type="match status" value="1"/>
</dbReference>
<dbReference type="SUPFAM" id="SSF64182">
    <property type="entry name" value="DHH phosphoesterases"/>
    <property type="match status" value="1"/>
</dbReference>
<dbReference type="Proteomes" id="UP000176786">
    <property type="component" value="Unassembled WGS sequence"/>
</dbReference>
<evidence type="ECO:0000259" key="2">
    <source>
        <dbReference type="Pfam" id="PF02272"/>
    </source>
</evidence>
<organism evidence="3 4">
    <name type="scientific">Candidatus Doudnabacteria bacterium RIFCSPHIGHO2_02_FULL_46_11</name>
    <dbReference type="NCBI Taxonomy" id="1817832"/>
    <lineage>
        <taxon>Bacteria</taxon>
        <taxon>Candidatus Doudnaibacteriota</taxon>
    </lineage>
</organism>
<feature type="domain" description="DHHA1" evidence="2">
    <location>
        <begin position="230"/>
        <end position="300"/>
    </location>
</feature>
<dbReference type="PANTHER" id="PTHR47618:SF1">
    <property type="entry name" value="BIFUNCTIONAL OLIGORIBONUCLEASE AND PAP PHOSPHATASE NRNA"/>
    <property type="match status" value="1"/>
</dbReference>
<dbReference type="InterPro" id="IPR038763">
    <property type="entry name" value="DHH_sf"/>
</dbReference>
<dbReference type="AlphaFoldDB" id="A0A1F5P4I4"/>
<reference evidence="3 4" key="1">
    <citation type="journal article" date="2016" name="Nat. Commun.">
        <title>Thousands of microbial genomes shed light on interconnected biogeochemical processes in an aquifer system.</title>
        <authorList>
            <person name="Anantharaman K."/>
            <person name="Brown C.T."/>
            <person name="Hug L.A."/>
            <person name="Sharon I."/>
            <person name="Castelle C.J."/>
            <person name="Probst A.J."/>
            <person name="Thomas B.C."/>
            <person name="Singh A."/>
            <person name="Wilkins M.J."/>
            <person name="Karaoz U."/>
            <person name="Brodie E.L."/>
            <person name="Williams K.H."/>
            <person name="Hubbard S.S."/>
            <person name="Banfield J.F."/>
        </authorList>
    </citation>
    <scope>NUCLEOTIDE SEQUENCE [LARGE SCALE GENOMIC DNA]</scope>
</reference>
<dbReference type="InterPro" id="IPR051319">
    <property type="entry name" value="Oligoribo/pAp-PDE_c-di-AMP_PDE"/>
</dbReference>